<reference evidence="10" key="1">
    <citation type="submission" date="2021-04" db="EMBL/GenBank/DDBJ databases">
        <title>Genome based classification of Actinospica acidithermotolerans sp. nov., an actinobacterium isolated from an Indonesian hot spring.</title>
        <authorList>
            <person name="Kusuma A.B."/>
            <person name="Putra K.E."/>
            <person name="Nafisah S."/>
            <person name="Loh J."/>
            <person name="Nouioui I."/>
            <person name="Goodfellow M."/>
        </authorList>
    </citation>
    <scope>NUCLEOTIDE SEQUENCE</scope>
    <source>
        <strain evidence="10">DSM 45618</strain>
    </source>
</reference>
<dbReference type="Proteomes" id="UP000677913">
    <property type="component" value="Unassembled WGS sequence"/>
</dbReference>
<gene>
    <name evidence="6 10" type="primary">araA</name>
    <name evidence="10" type="ORF">KGA66_07750</name>
</gene>
<proteinExistence type="inferred from homology"/>
<keyword evidence="11" id="KW-1185">Reference proteome</keyword>
<dbReference type="NCBIfam" id="NF002795">
    <property type="entry name" value="PRK02929.1"/>
    <property type="match status" value="1"/>
</dbReference>
<dbReference type="AlphaFoldDB" id="A0A8J8BAG4"/>
<dbReference type="EMBL" id="JAGSXH010000017">
    <property type="protein sequence ID" value="MBS2962932.1"/>
    <property type="molecule type" value="Genomic_DNA"/>
</dbReference>
<dbReference type="GO" id="GO:0005829">
    <property type="term" value="C:cytosol"/>
    <property type="evidence" value="ECO:0007669"/>
    <property type="project" value="TreeGrafter"/>
</dbReference>
<comment type="catalytic activity">
    <reaction evidence="6">
        <text>beta-L-arabinopyranose = L-ribulose</text>
        <dbReference type="Rhea" id="RHEA:14821"/>
        <dbReference type="ChEBI" id="CHEBI:16880"/>
        <dbReference type="ChEBI" id="CHEBI:40886"/>
        <dbReference type="EC" id="5.3.1.4"/>
    </reaction>
</comment>
<keyword evidence="2 6" id="KW-0054">Arabinose catabolism</keyword>
<feature type="binding site" evidence="6">
    <location>
        <position position="371"/>
    </location>
    <ligand>
        <name>Mn(2+)</name>
        <dbReference type="ChEBI" id="CHEBI:29035"/>
    </ligand>
</feature>
<comment type="similarity">
    <text evidence="6">Belongs to the arabinose isomerase family.</text>
</comment>
<evidence type="ECO:0000259" key="8">
    <source>
        <dbReference type="Pfam" id="PF11762"/>
    </source>
</evidence>
<dbReference type="InterPro" id="IPR038583">
    <property type="entry name" value="AraA_N_sf"/>
</dbReference>
<dbReference type="SUPFAM" id="SSF53743">
    <property type="entry name" value="FucI/AraA N-terminal and middle domains"/>
    <property type="match status" value="1"/>
</dbReference>
<evidence type="ECO:0000256" key="5">
    <source>
        <dbReference type="ARBA" id="ARBA00023277"/>
    </source>
</evidence>
<dbReference type="Pfam" id="PF02610">
    <property type="entry name" value="AraA_N"/>
    <property type="match status" value="1"/>
</dbReference>
<dbReference type="EC" id="5.3.1.4" evidence="6"/>
<dbReference type="InterPro" id="IPR055390">
    <property type="entry name" value="AraA_central"/>
</dbReference>
<organism evidence="10 11">
    <name type="scientific">Actinocrinis puniceicyclus</name>
    <dbReference type="NCBI Taxonomy" id="977794"/>
    <lineage>
        <taxon>Bacteria</taxon>
        <taxon>Bacillati</taxon>
        <taxon>Actinomycetota</taxon>
        <taxon>Actinomycetes</taxon>
        <taxon>Catenulisporales</taxon>
        <taxon>Actinospicaceae</taxon>
        <taxon>Actinocrinis</taxon>
    </lineage>
</organism>
<dbReference type="HAMAP" id="MF_00519">
    <property type="entry name" value="Arabinose_Isome"/>
    <property type="match status" value="1"/>
</dbReference>
<keyword evidence="4 6" id="KW-0413">Isomerase</keyword>
<evidence type="ECO:0000256" key="2">
    <source>
        <dbReference type="ARBA" id="ARBA00022935"/>
    </source>
</evidence>
<name>A0A8J8BAG4_9ACTN</name>
<keyword evidence="5 6" id="KW-0119">Carbohydrate metabolism</keyword>
<sequence>MTSLDAAPGSPSGAPRREVWFLTGSQGLYGEDTLRQVAEQSQSIAEQLAAALGEGAGATDGRNAGPIDLVWKPVLTDAAVIRRVCLDANGDDGCVGLIAWMHTFSPAKMWISGLDALRKPLLHLHTQANVALPWATIDMDFMNLNQAAHGDREFGFVQTRLGVPRKTVAGHVSDPHVAERVGAWVRAALGLAEVRTLKLARFGDNMRDVAVTEGDKVEAQLRFGVSVNTYGVNDLVAVVDAVADARIDALVKQYEDEYRVALELRAGGDRHASLRYGARIELGLRDFLTRGGFHAFTTNFEDLGGLRQLPGLAVQRLMADGYGFGGEGDWKTSVLLRTVKAMAAGLPGGTSFMEDYTYHLEPGRELILGAHMLEVCPTIAADTPSLEIHPLGIGGREDPVRLVFDARTGPATVVGLADLGDRFRLVANEIDVVPPPEPLPKLPVARAVWRPRPDLRTSAEAWLTAGAPHHTVLSSAIGAEELNDLAEMLSVELLVIDADTTIRQFTRELRWNQAYHRLAQGF</sequence>
<dbReference type="PANTHER" id="PTHR38464">
    <property type="entry name" value="L-ARABINOSE ISOMERASE"/>
    <property type="match status" value="1"/>
</dbReference>
<dbReference type="Pfam" id="PF24856">
    <property type="entry name" value="AraA_central"/>
    <property type="match status" value="1"/>
</dbReference>
<dbReference type="InterPro" id="IPR009015">
    <property type="entry name" value="Fucose_isomerase_N/cen_sf"/>
</dbReference>
<comment type="function">
    <text evidence="6">Catalyzes the conversion of L-arabinose to L-ribulose.</text>
</comment>
<evidence type="ECO:0000259" key="9">
    <source>
        <dbReference type="Pfam" id="PF24856"/>
    </source>
</evidence>
<keyword evidence="3 6" id="KW-0464">Manganese</keyword>
<dbReference type="PANTHER" id="PTHR38464:SF1">
    <property type="entry name" value="L-ARABINOSE ISOMERASE"/>
    <property type="match status" value="1"/>
</dbReference>
<keyword evidence="1 6" id="KW-0479">Metal-binding</keyword>
<feature type="binding site" evidence="6">
    <location>
        <position position="327"/>
    </location>
    <ligand>
        <name>Mn(2+)</name>
        <dbReference type="ChEBI" id="CHEBI:29035"/>
    </ligand>
</feature>
<dbReference type="Pfam" id="PF11762">
    <property type="entry name" value="Arabinose_Iso_C"/>
    <property type="match status" value="1"/>
</dbReference>
<comment type="caution">
    <text evidence="10">The sequence shown here is derived from an EMBL/GenBank/DDBJ whole genome shotgun (WGS) entry which is preliminary data.</text>
</comment>
<comment type="cofactor">
    <cofactor evidence="6">
        <name>Mn(2+)</name>
        <dbReference type="ChEBI" id="CHEBI:29035"/>
    </cofactor>
    <text evidence="6">Binds 1 Mn(2+) ion per subunit.</text>
</comment>
<dbReference type="PIRSF" id="PIRSF001478">
    <property type="entry name" value="L-ara_isomerase"/>
    <property type="match status" value="1"/>
</dbReference>
<evidence type="ECO:0000256" key="6">
    <source>
        <dbReference type="HAMAP-Rule" id="MF_00519"/>
    </source>
</evidence>
<dbReference type="UniPathway" id="UPA00145">
    <property type="reaction ID" value="UER00565"/>
</dbReference>
<accession>A0A8J8BAG4</accession>
<feature type="binding site" evidence="6">
    <location>
        <position position="470"/>
    </location>
    <ligand>
        <name>Mn(2+)</name>
        <dbReference type="ChEBI" id="CHEBI:29035"/>
    </ligand>
</feature>
<evidence type="ECO:0000256" key="4">
    <source>
        <dbReference type="ARBA" id="ARBA00023235"/>
    </source>
</evidence>
<feature type="domain" description="L-arabinose isomerase central" evidence="9">
    <location>
        <begin position="198"/>
        <end position="345"/>
    </location>
</feature>
<dbReference type="InterPro" id="IPR024664">
    <property type="entry name" value="Ara_Isoase_C"/>
</dbReference>
<evidence type="ECO:0000313" key="11">
    <source>
        <dbReference type="Proteomes" id="UP000677913"/>
    </source>
</evidence>
<dbReference type="GO" id="GO:0019569">
    <property type="term" value="P:L-arabinose catabolic process to D-xylulose 5-phosphate"/>
    <property type="evidence" value="ECO:0007669"/>
    <property type="project" value="UniProtKB-UniRule"/>
</dbReference>
<dbReference type="InterPro" id="IPR055389">
    <property type="entry name" value="AraA_N"/>
</dbReference>
<dbReference type="GO" id="GO:0030145">
    <property type="term" value="F:manganese ion binding"/>
    <property type="evidence" value="ECO:0007669"/>
    <property type="project" value="UniProtKB-UniRule"/>
</dbReference>
<dbReference type="GO" id="GO:0008733">
    <property type="term" value="F:L-arabinose isomerase activity"/>
    <property type="evidence" value="ECO:0007669"/>
    <property type="project" value="UniProtKB-UniRule"/>
</dbReference>
<dbReference type="InterPro" id="IPR003762">
    <property type="entry name" value="Lara_isomerase"/>
</dbReference>
<dbReference type="InterPro" id="IPR004216">
    <property type="entry name" value="Fuc/Ara_isomerase_C"/>
</dbReference>
<feature type="domain" description="L-arabinose isomerase C-terminal" evidence="8">
    <location>
        <begin position="349"/>
        <end position="492"/>
    </location>
</feature>
<evidence type="ECO:0000256" key="3">
    <source>
        <dbReference type="ARBA" id="ARBA00023211"/>
    </source>
</evidence>
<evidence type="ECO:0000256" key="1">
    <source>
        <dbReference type="ARBA" id="ARBA00022723"/>
    </source>
</evidence>
<dbReference type="RefSeq" id="WP_211466131.1">
    <property type="nucleotide sequence ID" value="NZ_JAGSXH010000017.1"/>
</dbReference>
<evidence type="ECO:0000259" key="7">
    <source>
        <dbReference type="Pfam" id="PF02610"/>
    </source>
</evidence>
<dbReference type="Gene3D" id="3.40.50.10940">
    <property type="match status" value="1"/>
</dbReference>
<evidence type="ECO:0000313" key="10">
    <source>
        <dbReference type="EMBL" id="MBS2962932.1"/>
    </source>
</evidence>
<feature type="domain" description="L-arabinose isomerase N-terminal" evidence="7">
    <location>
        <begin position="18"/>
        <end position="194"/>
    </location>
</feature>
<feature type="binding site" evidence="6">
    <location>
        <position position="354"/>
    </location>
    <ligand>
        <name>Mn(2+)</name>
        <dbReference type="ChEBI" id="CHEBI:29035"/>
    </ligand>
</feature>
<dbReference type="SUPFAM" id="SSF50443">
    <property type="entry name" value="FucI/AraA C-terminal domain-like"/>
    <property type="match status" value="1"/>
</dbReference>
<protein>
    <recommendedName>
        <fullName evidence="6">L-arabinose isomerase</fullName>
        <ecNumber evidence="6">5.3.1.4</ecNumber>
    </recommendedName>
</protein>
<comment type="pathway">
    <text evidence="6">Carbohydrate degradation; L-arabinose degradation via L-ribulose; D-xylulose 5-phosphate from L-arabinose (bacterial route): step 1/3.</text>
</comment>